<accession>A0ABS6UZ27</accession>
<evidence type="ECO:0000256" key="3">
    <source>
        <dbReference type="ARBA" id="ARBA00022827"/>
    </source>
</evidence>
<dbReference type="InterPro" id="IPR050641">
    <property type="entry name" value="RIFMO-like"/>
</dbReference>
<gene>
    <name evidence="6" type="ORF">I4I81_24605</name>
</gene>
<organism evidence="6 7">
    <name type="scientific">Pseudonocardia abyssalis</name>
    <dbReference type="NCBI Taxonomy" id="2792008"/>
    <lineage>
        <taxon>Bacteria</taxon>
        <taxon>Bacillati</taxon>
        <taxon>Actinomycetota</taxon>
        <taxon>Actinomycetes</taxon>
        <taxon>Pseudonocardiales</taxon>
        <taxon>Pseudonocardiaceae</taxon>
        <taxon>Pseudonocardia</taxon>
    </lineage>
</organism>
<feature type="domain" description="FAD-binding" evidence="5">
    <location>
        <begin position="14"/>
        <end position="360"/>
    </location>
</feature>
<sequence length="563" mass="60751">MSLDSPSAGRPETDVDVMIVGAGPTGLALAVDLVRRGVEVALIEEAPALPRESRGKGLQPRTMEVLEDLGVVDAILAHGEARQDISLYCDGRRVARLPAGLARSRSDLPYPNIVMIPQWCTTAVLADRLRELGAVVRFGTRLESFTVDNQAVRAVSTSPDGGRVEVTARFLVGCDGGHSLVRRILGLEFAGTSDEARCYLLGDVTVPGWEPEVGGAVRSHAWFGVDGSFLGLAGLPGAAQWQIGASVPVDDAVEPTLGSLQRLWDERTGHHEVRLAAATWLSNFRVNVRMVDTYRRGPVLLAGDAAHVHPPTGGQGMNTGIQDAYNLGWKLAACLDGHDDALLDSYQAERLPVARRALKQSTDILDVVTNRNPLVRFAVHRLLLPMLSRPALNRLLTARVSQIDIGYRDGPLAEGRSVGGRVRAGDRAPDAHLVDATGRPLRLFDLLRGPHWTLLLVGEAAAQHLDVEVLPDDVHAVMIADPQPTSFPGRVVGDRGRSFRRSYRARPGTAVLIRPDGYVRRCMTAPRADAVTASLGVDRAAGPDETRRPGGGRFRHTMRGVPR</sequence>
<dbReference type="PANTHER" id="PTHR43004:SF19">
    <property type="entry name" value="BINDING MONOOXYGENASE, PUTATIVE (JCVI)-RELATED"/>
    <property type="match status" value="1"/>
</dbReference>
<evidence type="ECO:0000313" key="7">
    <source>
        <dbReference type="Proteomes" id="UP000694287"/>
    </source>
</evidence>
<reference evidence="6 7" key="1">
    <citation type="submission" date="2020-11" db="EMBL/GenBank/DDBJ databases">
        <title>Pseudonocardia abyssalis sp. nov. and Pseudonocardia oceani sp. nov., description and phylogenomic analysis of two novel actinomycetes isolated from the deep Southern Ocean.</title>
        <authorList>
            <person name="Parra J."/>
        </authorList>
    </citation>
    <scope>NUCLEOTIDE SEQUENCE [LARGE SCALE GENOMIC DNA]</scope>
    <source>
        <strain evidence="6 7">KRD-168</strain>
    </source>
</reference>
<dbReference type="PANTHER" id="PTHR43004">
    <property type="entry name" value="TRK SYSTEM POTASSIUM UPTAKE PROTEIN"/>
    <property type="match status" value="1"/>
</dbReference>
<feature type="compositionally biased region" description="Basic residues" evidence="4">
    <location>
        <begin position="553"/>
        <end position="563"/>
    </location>
</feature>
<dbReference type="Pfam" id="PF01494">
    <property type="entry name" value="FAD_binding_3"/>
    <property type="match status" value="1"/>
</dbReference>
<name>A0ABS6UZ27_9PSEU</name>
<feature type="region of interest" description="Disordered" evidence="4">
    <location>
        <begin position="539"/>
        <end position="563"/>
    </location>
</feature>
<comment type="cofactor">
    <cofactor evidence="1">
        <name>FAD</name>
        <dbReference type="ChEBI" id="CHEBI:57692"/>
    </cofactor>
</comment>
<keyword evidence="3" id="KW-0274">FAD</keyword>
<proteinExistence type="predicted"/>
<keyword evidence="2" id="KW-0285">Flavoprotein</keyword>
<evidence type="ECO:0000256" key="1">
    <source>
        <dbReference type="ARBA" id="ARBA00001974"/>
    </source>
</evidence>
<protein>
    <submittedName>
        <fullName evidence="6">FAD-dependent monooxygenase</fullName>
    </submittedName>
</protein>
<comment type="caution">
    <text evidence="6">The sequence shown here is derived from an EMBL/GenBank/DDBJ whole genome shotgun (WGS) entry which is preliminary data.</text>
</comment>
<evidence type="ECO:0000256" key="4">
    <source>
        <dbReference type="SAM" id="MobiDB-lite"/>
    </source>
</evidence>
<dbReference type="EMBL" id="JADQDK010000001">
    <property type="protein sequence ID" value="MBW0137417.1"/>
    <property type="molecule type" value="Genomic_DNA"/>
</dbReference>
<evidence type="ECO:0000259" key="5">
    <source>
        <dbReference type="Pfam" id="PF01494"/>
    </source>
</evidence>
<dbReference type="NCBIfam" id="NF004832">
    <property type="entry name" value="PRK06184.1"/>
    <property type="match status" value="1"/>
</dbReference>
<dbReference type="Pfam" id="PF21274">
    <property type="entry name" value="Rng_hyd_C"/>
    <property type="match status" value="1"/>
</dbReference>
<keyword evidence="6" id="KW-0560">Oxidoreductase</keyword>
<dbReference type="Proteomes" id="UP000694287">
    <property type="component" value="Unassembled WGS sequence"/>
</dbReference>
<dbReference type="InterPro" id="IPR002938">
    <property type="entry name" value="FAD-bd"/>
</dbReference>
<evidence type="ECO:0000313" key="6">
    <source>
        <dbReference type="EMBL" id="MBW0137417.1"/>
    </source>
</evidence>
<keyword evidence="6" id="KW-0503">Monooxygenase</keyword>
<keyword evidence="7" id="KW-1185">Reference proteome</keyword>
<dbReference type="GO" id="GO:0004497">
    <property type="term" value="F:monooxygenase activity"/>
    <property type="evidence" value="ECO:0007669"/>
    <property type="project" value="UniProtKB-KW"/>
</dbReference>
<dbReference type="RefSeq" id="WP_218602701.1">
    <property type="nucleotide sequence ID" value="NZ_JADQDJ010000079.1"/>
</dbReference>
<evidence type="ECO:0000256" key="2">
    <source>
        <dbReference type="ARBA" id="ARBA00022630"/>
    </source>
</evidence>